<dbReference type="Proteomes" id="UP000018130">
    <property type="component" value="Unassembled WGS sequence"/>
</dbReference>
<sequence length="38" mass="4424">MLVSPSALAFNPLRNSYELRLLLLTYMWRKDSSIAKQP</sequence>
<protein>
    <submittedName>
        <fullName evidence="1">Uncharacterized protein</fullName>
    </submittedName>
</protein>
<proteinExistence type="predicted"/>
<gene>
    <name evidence="1" type="ORF">CWATWH0402_1069</name>
</gene>
<organism evidence="1 2">
    <name type="scientific">Crocosphaera watsonii WH 0402</name>
    <dbReference type="NCBI Taxonomy" id="1284629"/>
    <lineage>
        <taxon>Bacteria</taxon>
        <taxon>Bacillati</taxon>
        <taxon>Cyanobacteriota</taxon>
        <taxon>Cyanophyceae</taxon>
        <taxon>Oscillatoriophycideae</taxon>
        <taxon>Chroococcales</taxon>
        <taxon>Aphanothecaceae</taxon>
        <taxon>Crocosphaera</taxon>
    </lineage>
</organism>
<comment type="caution">
    <text evidence="1">The sequence shown here is derived from an EMBL/GenBank/DDBJ whole genome shotgun (WGS) entry which is preliminary data.</text>
</comment>
<dbReference type="AlphaFoldDB" id="T2JYR7"/>
<accession>T2JYR7</accession>
<reference evidence="1 2" key="2">
    <citation type="submission" date="2013-09" db="EMBL/GenBank/DDBJ databases">
        <title>Whole genome comparison of six Crocosphaera watsonii strains with differing phenotypes.</title>
        <authorList>
            <person name="Bench S.R."/>
            <person name="Heller P."/>
            <person name="Frank I."/>
            <person name="Arciniega M."/>
            <person name="Shilova I.N."/>
            <person name="Zehr J.P."/>
        </authorList>
    </citation>
    <scope>NUCLEOTIDE SEQUENCE [LARGE SCALE GENOMIC DNA]</scope>
    <source>
        <strain evidence="1 2">WH 0402</strain>
    </source>
</reference>
<dbReference type="EMBL" id="CAQN01001038">
    <property type="protein sequence ID" value="CCQ69777.1"/>
    <property type="molecule type" value="Genomic_DNA"/>
</dbReference>
<reference evidence="1 2" key="1">
    <citation type="submission" date="2013-01" db="EMBL/GenBank/DDBJ databases">
        <authorList>
            <person name="Bench S."/>
        </authorList>
    </citation>
    <scope>NUCLEOTIDE SEQUENCE [LARGE SCALE GENOMIC DNA]</scope>
    <source>
        <strain evidence="1 2">WH 0402</strain>
    </source>
</reference>
<name>T2JYR7_CROWT</name>
<evidence type="ECO:0000313" key="2">
    <source>
        <dbReference type="Proteomes" id="UP000018130"/>
    </source>
</evidence>
<evidence type="ECO:0000313" key="1">
    <source>
        <dbReference type="EMBL" id="CCQ69777.1"/>
    </source>
</evidence>